<protein>
    <submittedName>
        <fullName evidence="8">Sugar ABC transporter permease</fullName>
    </submittedName>
</protein>
<keyword evidence="3 6" id="KW-0812">Transmembrane</keyword>
<dbReference type="InterPro" id="IPR038766">
    <property type="entry name" value="Membrane_comp_ABC_pdt"/>
</dbReference>
<evidence type="ECO:0000313" key="8">
    <source>
        <dbReference type="EMBL" id="GHF24193.1"/>
    </source>
</evidence>
<accession>A0A919AT92</accession>
<feature type="transmembrane region" description="Helical" evidence="6">
    <location>
        <begin position="411"/>
        <end position="434"/>
    </location>
</feature>
<keyword evidence="5 6" id="KW-0472">Membrane</keyword>
<feature type="transmembrane region" description="Helical" evidence="6">
    <location>
        <begin position="387"/>
        <end position="405"/>
    </location>
</feature>
<feature type="transmembrane region" description="Helical" evidence="6">
    <location>
        <begin position="305"/>
        <end position="327"/>
    </location>
</feature>
<reference evidence="8" key="1">
    <citation type="journal article" date="2014" name="Int. J. Syst. Evol. Microbiol.">
        <title>Complete genome sequence of Corynebacterium casei LMG S-19264T (=DSM 44701T), isolated from a smear-ripened cheese.</title>
        <authorList>
            <consortium name="US DOE Joint Genome Institute (JGI-PGF)"/>
            <person name="Walter F."/>
            <person name="Albersmeier A."/>
            <person name="Kalinowski J."/>
            <person name="Ruckert C."/>
        </authorList>
    </citation>
    <scope>NUCLEOTIDE SEQUENCE</scope>
    <source>
        <strain evidence="8">KCTC 42590</strain>
    </source>
</reference>
<feature type="transmembrane region" description="Helical" evidence="6">
    <location>
        <begin position="754"/>
        <end position="777"/>
    </location>
</feature>
<evidence type="ECO:0000256" key="3">
    <source>
        <dbReference type="ARBA" id="ARBA00022692"/>
    </source>
</evidence>
<feature type="transmembrane region" description="Helical" evidence="6">
    <location>
        <begin position="347"/>
        <end position="367"/>
    </location>
</feature>
<dbReference type="Pfam" id="PF02687">
    <property type="entry name" value="FtsX"/>
    <property type="match status" value="1"/>
</dbReference>
<feature type="transmembrane region" description="Helical" evidence="6">
    <location>
        <begin position="253"/>
        <end position="273"/>
    </location>
</feature>
<keyword evidence="9" id="KW-1185">Reference proteome</keyword>
<evidence type="ECO:0000256" key="1">
    <source>
        <dbReference type="ARBA" id="ARBA00004651"/>
    </source>
</evidence>
<evidence type="ECO:0000259" key="7">
    <source>
        <dbReference type="Pfam" id="PF02687"/>
    </source>
</evidence>
<dbReference type="Proteomes" id="UP000630923">
    <property type="component" value="Unassembled WGS sequence"/>
</dbReference>
<evidence type="ECO:0000256" key="5">
    <source>
        <dbReference type="ARBA" id="ARBA00023136"/>
    </source>
</evidence>
<feature type="transmembrane region" description="Helical" evidence="6">
    <location>
        <begin position="705"/>
        <end position="725"/>
    </location>
</feature>
<dbReference type="RefSeq" id="WP_191252237.1">
    <property type="nucleotide sequence ID" value="NZ_BNCI01000002.1"/>
</dbReference>
<name>A0A919AT92_9PROT</name>
<feature type="domain" description="ABC3 transporter permease C-terminal" evidence="7">
    <location>
        <begin position="706"/>
        <end position="817"/>
    </location>
</feature>
<keyword evidence="2" id="KW-1003">Cell membrane</keyword>
<proteinExistence type="predicted"/>
<dbReference type="PANTHER" id="PTHR30287:SF1">
    <property type="entry name" value="INNER MEMBRANE PROTEIN"/>
    <property type="match status" value="1"/>
</dbReference>
<evidence type="ECO:0000256" key="2">
    <source>
        <dbReference type="ARBA" id="ARBA00022475"/>
    </source>
</evidence>
<reference evidence="8" key="2">
    <citation type="submission" date="2020-09" db="EMBL/GenBank/DDBJ databases">
        <authorList>
            <person name="Sun Q."/>
            <person name="Kim S."/>
        </authorList>
    </citation>
    <scope>NUCLEOTIDE SEQUENCE</scope>
    <source>
        <strain evidence="8">KCTC 42590</strain>
    </source>
</reference>
<dbReference type="PANTHER" id="PTHR30287">
    <property type="entry name" value="MEMBRANE COMPONENT OF PREDICTED ABC SUPERFAMILY METABOLITE UPTAKE TRANSPORTER"/>
    <property type="match status" value="1"/>
</dbReference>
<dbReference type="InterPro" id="IPR003838">
    <property type="entry name" value="ABC3_permease_C"/>
</dbReference>
<comment type="caution">
    <text evidence="8">The sequence shown here is derived from an EMBL/GenBank/DDBJ whole genome shotgun (WGS) entry which is preliminary data.</text>
</comment>
<evidence type="ECO:0000256" key="6">
    <source>
        <dbReference type="SAM" id="Phobius"/>
    </source>
</evidence>
<organism evidence="8 9">
    <name type="scientific">Kordiimonas sediminis</name>
    <dbReference type="NCBI Taxonomy" id="1735581"/>
    <lineage>
        <taxon>Bacteria</taxon>
        <taxon>Pseudomonadati</taxon>
        <taxon>Pseudomonadota</taxon>
        <taxon>Alphaproteobacteria</taxon>
        <taxon>Kordiimonadales</taxon>
        <taxon>Kordiimonadaceae</taxon>
        <taxon>Kordiimonas</taxon>
    </lineage>
</organism>
<dbReference type="AlphaFoldDB" id="A0A919AT92"/>
<feature type="transmembrane region" description="Helical" evidence="6">
    <location>
        <begin position="459"/>
        <end position="483"/>
    </location>
</feature>
<keyword evidence="4 6" id="KW-1133">Transmembrane helix</keyword>
<feature type="transmembrane region" description="Helical" evidence="6">
    <location>
        <begin position="28"/>
        <end position="48"/>
    </location>
</feature>
<sequence length="826" mass="91590">MNMPVLVLEHFAANIRHKNTMLVLWTQGLLSVILLTLTMTISSIQLYLEDNLKSLLGADVVVEHTRALPDNDVAFLAENSDKISETLILPVSLTFGDKWERVALKVVDGAYPVQGAVQVSDAVGQKPYGMRQGPGPSEIWIGGRVASRLQVQVGSLVRFAGHDFRISAILHHEPDRLMEGHTVEMRAMVSKTSFPFDAFPSDSKQYRYLLAADINQRSEIHAWQGSEGQEFSVLDRHKGQHPLASYWTRVENFLGLTFVILFFMASIAISLAGKSKLAASRYAVAVMMSMGLTGRQGYMLAFCEWLLGFLIAIVPATILAAFLQLLISKELSATFVGINTQMDPAAILGTIALLFCMFLIMQIPILLQISRTTVLSLIREVQDTKTILITALWNGLALAVLAWIYTDNWTLTTMVIVSLMSALAFLLFLTWSLFTTGNLVGRRRPGLLSFVLFMMKERLLVKSTQIIGLGMSLMLLLVGVGLMQDLRGTMNSQVRTQNGNLIISEAPDAAVPGIQQWADDTGSNILSLYPFLNASVVRLNGARLNDFATQPSEALARLKRPIRLSWSADVPDNNRLVRGDWWQPQDMNWRQISVEEEVMSDMGLSLGDTITFDIDGSFEDFTIVASHAFKTGGTSITFWFQVPEQSRQHLKAKTHHMGGVEVSETGWNRLGSLLQEYPSLHVVTLREVTGRLDATFALVSKATSGFSIIIMTLSLIVVLASVSGFEAKDRKRNGLLLSMGLTREDCLKVTAYEWLLTALVSAGGAVFGTWIMGTLIYSDQLSMTYDPDLRLYSVVIIAFSVCLLVTGLWISRRSMEISVREQLREN</sequence>
<evidence type="ECO:0000313" key="9">
    <source>
        <dbReference type="Proteomes" id="UP000630923"/>
    </source>
</evidence>
<dbReference type="GO" id="GO:0005886">
    <property type="term" value="C:plasma membrane"/>
    <property type="evidence" value="ECO:0007669"/>
    <property type="project" value="UniProtKB-SubCell"/>
</dbReference>
<gene>
    <name evidence="8" type="primary">ybbP</name>
    <name evidence="8" type="ORF">GCM10017044_18510</name>
</gene>
<dbReference type="EMBL" id="BNCI01000002">
    <property type="protein sequence ID" value="GHF24193.1"/>
    <property type="molecule type" value="Genomic_DNA"/>
</dbReference>
<comment type="subcellular location">
    <subcellularLocation>
        <location evidence="1">Cell membrane</location>
        <topology evidence="1">Multi-pass membrane protein</topology>
    </subcellularLocation>
</comment>
<feature type="transmembrane region" description="Helical" evidence="6">
    <location>
        <begin position="789"/>
        <end position="810"/>
    </location>
</feature>
<evidence type="ECO:0000256" key="4">
    <source>
        <dbReference type="ARBA" id="ARBA00022989"/>
    </source>
</evidence>